<comment type="caution">
    <text evidence="1">The sequence shown here is derived from an EMBL/GenBank/DDBJ whole genome shotgun (WGS) entry which is preliminary data.</text>
</comment>
<reference evidence="1 2" key="1">
    <citation type="submission" date="2014-07" db="EMBL/GenBank/DDBJ databases">
        <title>Draft genome sequence of Thalassospira profundimaris 35.</title>
        <authorList>
            <person name="Lai Q."/>
            <person name="Shao Z."/>
        </authorList>
    </citation>
    <scope>NUCLEOTIDE SEQUENCE [LARGE SCALE GENOMIC DNA]</scope>
    <source>
        <strain evidence="1 2">35</strain>
    </source>
</reference>
<proteinExistence type="predicted"/>
<accession>A0A367W966</accession>
<dbReference type="AlphaFoldDB" id="A0A367W966"/>
<gene>
    <name evidence="1" type="ORF">TH19_08290</name>
</gene>
<dbReference type="Proteomes" id="UP000253226">
    <property type="component" value="Unassembled WGS sequence"/>
</dbReference>
<evidence type="ECO:0000313" key="2">
    <source>
        <dbReference type="Proteomes" id="UP000253226"/>
    </source>
</evidence>
<organism evidence="1 2">
    <name type="scientific">Thalassospira profundimaris</name>
    <dbReference type="NCBI Taxonomy" id="502049"/>
    <lineage>
        <taxon>Bacteria</taxon>
        <taxon>Pseudomonadati</taxon>
        <taxon>Pseudomonadota</taxon>
        <taxon>Alphaproteobacteria</taxon>
        <taxon>Rhodospirillales</taxon>
        <taxon>Thalassospiraceae</taxon>
        <taxon>Thalassospira</taxon>
    </lineage>
</organism>
<sequence length="254" mass="27564">MPGGNLLPRHGTSGTFMIKLLLVFLAATFTAFPALAGNLFDDNSAIGTVLHSQIETPHGEIMLPNGDWTLAGLQTGGADAPSSLGKTVLARIGQDNSLDGLIFVTVSLGDGTDYRPTAKQWCARNSDALFITEMEPSSASETGCLVIEELVSRLDNLTQPHLKQASSYLENRKAIHPDTLYFATFQIASEQKFLSVSYGFDFRLPPTEMLPGYTPASNTAYDGPYSDLTRQNNLDLVKGWAQAKETEIRNGFLN</sequence>
<name>A0A367W966_9PROT</name>
<dbReference type="EMBL" id="JPWF01000004">
    <property type="protein sequence ID" value="RCK37994.1"/>
    <property type="molecule type" value="Genomic_DNA"/>
</dbReference>
<protein>
    <submittedName>
        <fullName evidence="1">Uncharacterized protein</fullName>
    </submittedName>
</protein>
<evidence type="ECO:0000313" key="1">
    <source>
        <dbReference type="EMBL" id="RCK37994.1"/>
    </source>
</evidence>